<name>A0A498K0H1_MALDO</name>
<keyword evidence="4" id="KW-1185">Reference proteome</keyword>
<reference evidence="3 4" key="1">
    <citation type="submission" date="2018-10" db="EMBL/GenBank/DDBJ databases">
        <title>A high-quality apple genome assembly.</title>
        <authorList>
            <person name="Hu J."/>
        </authorList>
    </citation>
    <scope>NUCLEOTIDE SEQUENCE [LARGE SCALE GENOMIC DNA]</scope>
    <source>
        <strain evidence="4">cv. HFTH1</strain>
        <tissue evidence="3">Young leaf</tissue>
    </source>
</reference>
<keyword evidence="2" id="KW-1133">Transmembrane helix</keyword>
<keyword evidence="2" id="KW-0812">Transmembrane</keyword>
<proteinExistence type="predicted"/>
<feature type="region of interest" description="Disordered" evidence="1">
    <location>
        <begin position="1"/>
        <end position="50"/>
    </location>
</feature>
<feature type="compositionally biased region" description="Basic and acidic residues" evidence="1">
    <location>
        <begin position="34"/>
        <end position="44"/>
    </location>
</feature>
<dbReference type="AlphaFoldDB" id="A0A498K0H1"/>
<feature type="transmembrane region" description="Helical" evidence="2">
    <location>
        <begin position="67"/>
        <end position="86"/>
    </location>
</feature>
<feature type="compositionally biased region" description="Polar residues" evidence="1">
    <location>
        <begin position="18"/>
        <end position="33"/>
    </location>
</feature>
<organism evidence="3 4">
    <name type="scientific">Malus domestica</name>
    <name type="common">Apple</name>
    <name type="synonym">Pyrus malus</name>
    <dbReference type="NCBI Taxonomy" id="3750"/>
    <lineage>
        <taxon>Eukaryota</taxon>
        <taxon>Viridiplantae</taxon>
        <taxon>Streptophyta</taxon>
        <taxon>Embryophyta</taxon>
        <taxon>Tracheophyta</taxon>
        <taxon>Spermatophyta</taxon>
        <taxon>Magnoliopsida</taxon>
        <taxon>eudicotyledons</taxon>
        <taxon>Gunneridae</taxon>
        <taxon>Pentapetalae</taxon>
        <taxon>rosids</taxon>
        <taxon>fabids</taxon>
        <taxon>Rosales</taxon>
        <taxon>Rosaceae</taxon>
        <taxon>Amygdaloideae</taxon>
        <taxon>Maleae</taxon>
        <taxon>Malus</taxon>
    </lineage>
</organism>
<dbReference type="PANTHER" id="PTHR34189:SF13">
    <property type="entry name" value="TRANSMEMBRANE PROTEIN"/>
    <property type="match status" value="1"/>
</dbReference>
<dbReference type="STRING" id="3750.A0A498K0H1"/>
<keyword evidence="2" id="KW-0472">Membrane</keyword>
<dbReference type="EMBL" id="RDQH01000330">
    <property type="protein sequence ID" value="RXI00877.1"/>
    <property type="molecule type" value="Genomic_DNA"/>
</dbReference>
<sequence>MQRSKSASRVSPEDLLLASSSPQSSTFKPTTNDGSDHHQHEHLHLPTYDPLSHVARRERRRIRSAENAIHLIPVLLVLCAIVLWFFSNQGTIYNLPTLPFGPIMKDTKIDEKIVWRSSFPLNMEELKMKKRLFSQQLPK</sequence>
<evidence type="ECO:0000256" key="2">
    <source>
        <dbReference type="SAM" id="Phobius"/>
    </source>
</evidence>
<protein>
    <recommendedName>
        <fullName evidence="5">Transmembrane protein</fullName>
    </recommendedName>
</protein>
<accession>A0A498K0H1</accession>
<evidence type="ECO:0000256" key="1">
    <source>
        <dbReference type="SAM" id="MobiDB-lite"/>
    </source>
</evidence>
<comment type="caution">
    <text evidence="3">The sequence shown here is derived from an EMBL/GenBank/DDBJ whole genome shotgun (WGS) entry which is preliminary data.</text>
</comment>
<evidence type="ECO:0000313" key="4">
    <source>
        <dbReference type="Proteomes" id="UP000290289"/>
    </source>
</evidence>
<evidence type="ECO:0000313" key="3">
    <source>
        <dbReference type="EMBL" id="RXI00877.1"/>
    </source>
</evidence>
<gene>
    <name evidence="3" type="ORF">DVH24_001111</name>
</gene>
<dbReference type="PANTHER" id="PTHR34189">
    <property type="entry name" value="TRANSMEMBRANE PROTEIN"/>
    <property type="match status" value="1"/>
</dbReference>
<dbReference type="Proteomes" id="UP000290289">
    <property type="component" value="Chromosome 4"/>
</dbReference>
<evidence type="ECO:0008006" key="5">
    <source>
        <dbReference type="Google" id="ProtNLM"/>
    </source>
</evidence>